<evidence type="ECO:0000313" key="1">
    <source>
        <dbReference type="EMBL" id="KAH7863293.1"/>
    </source>
</evidence>
<keyword evidence="2" id="KW-1185">Reference proteome</keyword>
<name>A0ACB7ZBY0_9ERIC</name>
<proteinExistence type="predicted"/>
<sequence length="174" mass="19751">MAHYGQFGRECVGTPASRTEAEQKARCYLLYVFGASLYTNRIYKVHFSFLPALRDFEKAAQYDWGGLGLAVCYSFMGAVSRRRGTSLAGLWSLWELWAYEVLGLHPPETTHPQANEVLHRALCWGADFRQSTNPRVTLDTLRASLDQLSEGRVNFLYLRSFMGVTHILILTHDA</sequence>
<accession>A0ACB7ZBY0</accession>
<organism evidence="1 2">
    <name type="scientific">Vaccinium darrowii</name>
    <dbReference type="NCBI Taxonomy" id="229202"/>
    <lineage>
        <taxon>Eukaryota</taxon>
        <taxon>Viridiplantae</taxon>
        <taxon>Streptophyta</taxon>
        <taxon>Embryophyta</taxon>
        <taxon>Tracheophyta</taxon>
        <taxon>Spermatophyta</taxon>
        <taxon>Magnoliopsida</taxon>
        <taxon>eudicotyledons</taxon>
        <taxon>Gunneridae</taxon>
        <taxon>Pentapetalae</taxon>
        <taxon>asterids</taxon>
        <taxon>Ericales</taxon>
        <taxon>Ericaceae</taxon>
        <taxon>Vaccinioideae</taxon>
        <taxon>Vaccinieae</taxon>
        <taxon>Vaccinium</taxon>
    </lineage>
</organism>
<evidence type="ECO:0000313" key="2">
    <source>
        <dbReference type="Proteomes" id="UP000828048"/>
    </source>
</evidence>
<protein>
    <submittedName>
        <fullName evidence="1">Uncharacterized protein</fullName>
    </submittedName>
</protein>
<gene>
    <name evidence="1" type="ORF">Vadar_015811</name>
</gene>
<dbReference type="EMBL" id="CM037162">
    <property type="protein sequence ID" value="KAH7863293.1"/>
    <property type="molecule type" value="Genomic_DNA"/>
</dbReference>
<dbReference type="Proteomes" id="UP000828048">
    <property type="component" value="Chromosome 12"/>
</dbReference>
<comment type="caution">
    <text evidence="1">The sequence shown here is derived from an EMBL/GenBank/DDBJ whole genome shotgun (WGS) entry which is preliminary data.</text>
</comment>
<reference evidence="1 2" key="1">
    <citation type="journal article" date="2021" name="Hortic Res">
        <title>High-quality reference genome and annotation aids understanding of berry development for evergreen blueberry (Vaccinium darrowii).</title>
        <authorList>
            <person name="Yu J."/>
            <person name="Hulse-Kemp A.M."/>
            <person name="Babiker E."/>
            <person name="Staton M."/>
        </authorList>
    </citation>
    <scope>NUCLEOTIDE SEQUENCE [LARGE SCALE GENOMIC DNA]</scope>
    <source>
        <strain evidence="2">cv. NJ 8807/NJ 8810</strain>
        <tissue evidence="1">Young leaf</tissue>
    </source>
</reference>